<dbReference type="OrthoDB" id="3183239at2"/>
<keyword evidence="5" id="KW-1185">Reference proteome</keyword>
<dbReference type="EMBL" id="CP003273">
    <property type="protein sequence ID" value="AGL00132.1"/>
    <property type="molecule type" value="Genomic_DNA"/>
</dbReference>
<keyword evidence="2" id="KW-0472">Membrane</keyword>
<dbReference type="RefSeq" id="WP_006524039.1">
    <property type="nucleotide sequence ID" value="NC_021184.1"/>
</dbReference>
<organism evidence="4 5">
    <name type="scientific">Desulfoscipio gibsoniae DSM 7213</name>
    <dbReference type="NCBI Taxonomy" id="767817"/>
    <lineage>
        <taxon>Bacteria</taxon>
        <taxon>Bacillati</taxon>
        <taxon>Bacillota</taxon>
        <taxon>Clostridia</taxon>
        <taxon>Eubacteriales</taxon>
        <taxon>Desulfallaceae</taxon>
        <taxon>Desulfoscipio</taxon>
    </lineage>
</organism>
<protein>
    <recommendedName>
        <fullName evidence="3">DUF4342 domain-containing protein</fullName>
    </recommendedName>
</protein>
<keyword evidence="2" id="KW-1133">Transmembrane helix</keyword>
<evidence type="ECO:0000313" key="5">
    <source>
        <dbReference type="Proteomes" id="UP000013520"/>
    </source>
</evidence>
<evidence type="ECO:0000256" key="1">
    <source>
        <dbReference type="SAM" id="MobiDB-lite"/>
    </source>
</evidence>
<dbReference type="KEGG" id="dgi:Desgi_0570"/>
<evidence type="ECO:0000259" key="3">
    <source>
        <dbReference type="Pfam" id="PF14242"/>
    </source>
</evidence>
<dbReference type="STRING" id="767817.Desgi_0570"/>
<feature type="transmembrane region" description="Helical" evidence="2">
    <location>
        <begin position="112"/>
        <end position="144"/>
    </location>
</feature>
<dbReference type="eggNOG" id="COG1308">
    <property type="taxonomic scope" value="Bacteria"/>
</dbReference>
<reference evidence="4 5" key="1">
    <citation type="submission" date="2012-01" db="EMBL/GenBank/DDBJ databases">
        <title>Complete sequence of Desulfotomaculum gibsoniae DSM 7213.</title>
        <authorList>
            <consortium name="US DOE Joint Genome Institute"/>
            <person name="Lucas S."/>
            <person name="Han J."/>
            <person name="Lapidus A."/>
            <person name="Cheng J.-F."/>
            <person name="Goodwin L."/>
            <person name="Pitluck S."/>
            <person name="Peters L."/>
            <person name="Ovchinnikova G."/>
            <person name="Teshima H."/>
            <person name="Detter J.C."/>
            <person name="Han C."/>
            <person name="Tapia R."/>
            <person name="Land M."/>
            <person name="Hauser L."/>
            <person name="Kyrpides N."/>
            <person name="Ivanova N."/>
            <person name="Pagani I."/>
            <person name="Parshina S."/>
            <person name="Plugge C."/>
            <person name="Muyzer G."/>
            <person name="Kuever J."/>
            <person name="Ivanova A."/>
            <person name="Nazina T."/>
            <person name="Klenk H.-P."/>
            <person name="Brambilla E."/>
            <person name="Spring S."/>
            <person name="Stams A.F."/>
            <person name="Woyke T."/>
        </authorList>
    </citation>
    <scope>NUCLEOTIDE SEQUENCE [LARGE SCALE GENOMIC DNA]</scope>
    <source>
        <strain evidence="4 5">DSM 7213</strain>
    </source>
</reference>
<dbReference type="InterPro" id="IPR009060">
    <property type="entry name" value="UBA-like_sf"/>
</dbReference>
<evidence type="ECO:0000313" key="4">
    <source>
        <dbReference type="EMBL" id="AGL00132.1"/>
    </source>
</evidence>
<proteinExistence type="predicted"/>
<gene>
    <name evidence="4" type="ORF">Desgi_0570</name>
</gene>
<feature type="compositionally biased region" description="Basic and acidic residues" evidence="1">
    <location>
        <begin position="60"/>
        <end position="75"/>
    </location>
</feature>
<dbReference type="Pfam" id="PF14242">
    <property type="entry name" value="DUF4342"/>
    <property type="match status" value="1"/>
</dbReference>
<dbReference type="Gene3D" id="1.10.8.10">
    <property type="entry name" value="DNA helicase RuvA subunit, C-terminal domain"/>
    <property type="match status" value="1"/>
</dbReference>
<accession>R4KEN2</accession>
<name>R4KEN2_9FIRM</name>
<dbReference type="CDD" id="cd14360">
    <property type="entry name" value="UBA_NAC_like_bac"/>
    <property type="match status" value="1"/>
</dbReference>
<sequence>MATIEQVEKLIEKANVTYDEAKTALEASGNDLLDALIYLERNGKVQPPPNGGYYNSKNQAEPEKESFGTSREKNTENGKTFTGIVNKFFKWCGYIISKGNENSFEVRRNGKYVIAVPVTILVLFLIFAFWFIVPLVVIGLFFGYRYVFKGPDLEKTDVNRVMGTAADAAENLKKEIIEGRKSQ</sequence>
<feature type="region of interest" description="Disordered" evidence="1">
    <location>
        <begin position="47"/>
        <end position="75"/>
    </location>
</feature>
<dbReference type="HOGENOM" id="CLU_115782_1_0_9"/>
<dbReference type="Proteomes" id="UP000013520">
    <property type="component" value="Chromosome"/>
</dbReference>
<dbReference type="AlphaFoldDB" id="R4KEN2"/>
<dbReference type="InterPro" id="IPR025642">
    <property type="entry name" value="DUF4342"/>
</dbReference>
<evidence type="ECO:0000256" key="2">
    <source>
        <dbReference type="SAM" id="Phobius"/>
    </source>
</evidence>
<keyword evidence="2" id="KW-0812">Transmembrane</keyword>
<dbReference type="SUPFAM" id="SSF46934">
    <property type="entry name" value="UBA-like"/>
    <property type="match status" value="1"/>
</dbReference>
<feature type="domain" description="DUF4342" evidence="3">
    <location>
        <begin position="85"/>
        <end position="141"/>
    </location>
</feature>